<dbReference type="Proteomes" id="UP001285263">
    <property type="component" value="Unassembled WGS sequence"/>
</dbReference>
<evidence type="ECO:0000313" key="1">
    <source>
        <dbReference type="EMBL" id="MDY0743856.1"/>
    </source>
</evidence>
<dbReference type="EMBL" id="JAXCLA010000002">
    <property type="protein sequence ID" value="MDY0743856.1"/>
    <property type="molecule type" value="Genomic_DNA"/>
</dbReference>
<dbReference type="InterPro" id="IPR053158">
    <property type="entry name" value="CapK_Type1_Caps_Biosynth"/>
</dbReference>
<evidence type="ECO:0000313" key="2">
    <source>
        <dbReference type="Proteomes" id="UP001285263"/>
    </source>
</evidence>
<reference evidence="1 2" key="1">
    <citation type="submission" date="2023-11" db="EMBL/GenBank/DDBJ databases">
        <title>Paucibacter sp. nov., isolated from fresh soil in Korea.</title>
        <authorList>
            <person name="Le N.T.T."/>
        </authorList>
    </citation>
    <scope>NUCLEOTIDE SEQUENCE [LARGE SCALE GENOMIC DNA]</scope>
    <source>
        <strain evidence="1 2">R3-3</strain>
    </source>
</reference>
<dbReference type="PANTHER" id="PTHR36932">
    <property type="entry name" value="CAPSULAR POLYSACCHARIDE BIOSYNTHESIS PROTEIN"/>
    <property type="match status" value="1"/>
</dbReference>
<name>A0ABU5DC47_9BURK</name>
<sequence length="250" mass="27775">MLEAVHARGAVMLRAYPSAIYELCRMVDGPVARSGLRAVVTGSEPLFGVQRELVERTLGCPVFDSYGMAERVAFACQCEHGRYHLNPEYSYVEILDDAGQPTDDFGNIVGTTLRNHVMPLLRYRISDRAKWVKEACPCGRHYPVIELSSGKVEDQLYDADGTPVSASIITFAFKGLANIRKAQVAQTERGIWEVRVVPDGEFVDADGQALLANIASHVTERIGIRLRVVDDIPPLASGKFKWVSQEWRSH</sequence>
<accession>A0ABU5DC47</accession>
<dbReference type="RefSeq" id="WP_320421771.1">
    <property type="nucleotide sequence ID" value="NZ_JAXCLA010000002.1"/>
</dbReference>
<organism evidence="1 2">
    <name type="scientific">Roseateles agri</name>
    <dbReference type="NCBI Taxonomy" id="3098619"/>
    <lineage>
        <taxon>Bacteria</taxon>
        <taxon>Pseudomonadati</taxon>
        <taxon>Pseudomonadota</taxon>
        <taxon>Betaproteobacteria</taxon>
        <taxon>Burkholderiales</taxon>
        <taxon>Sphaerotilaceae</taxon>
        <taxon>Roseateles</taxon>
    </lineage>
</organism>
<dbReference type="PANTHER" id="PTHR36932:SF1">
    <property type="entry name" value="CAPSULAR POLYSACCHARIDE BIOSYNTHESIS PROTEIN"/>
    <property type="match status" value="1"/>
</dbReference>
<gene>
    <name evidence="1" type="ORF">SNE35_05040</name>
</gene>
<dbReference type="Gene3D" id="3.40.50.12780">
    <property type="entry name" value="N-terminal domain of ligase-like"/>
    <property type="match status" value="1"/>
</dbReference>
<protein>
    <submittedName>
        <fullName evidence="1">Uncharacterized protein</fullName>
    </submittedName>
</protein>
<dbReference type="SUPFAM" id="SSF56801">
    <property type="entry name" value="Acetyl-CoA synthetase-like"/>
    <property type="match status" value="1"/>
</dbReference>
<comment type="caution">
    <text evidence="1">The sequence shown here is derived from an EMBL/GenBank/DDBJ whole genome shotgun (WGS) entry which is preliminary data.</text>
</comment>
<keyword evidence="2" id="KW-1185">Reference proteome</keyword>
<dbReference type="InterPro" id="IPR042099">
    <property type="entry name" value="ANL_N_sf"/>
</dbReference>
<proteinExistence type="predicted"/>